<accession>A0A3S3UMH0</accession>
<dbReference type="SMART" id="SM00100">
    <property type="entry name" value="cNMP"/>
    <property type="match status" value="1"/>
</dbReference>
<dbReference type="InterPro" id="IPR050397">
    <property type="entry name" value="Env_Response_Regulators"/>
</dbReference>
<dbReference type="InterPro" id="IPR000595">
    <property type="entry name" value="cNMP-bd_dom"/>
</dbReference>
<dbReference type="InterPro" id="IPR018488">
    <property type="entry name" value="cNMP-bd_CS"/>
</dbReference>
<dbReference type="EMBL" id="SADE01000003">
    <property type="protein sequence ID" value="RVU34982.1"/>
    <property type="molecule type" value="Genomic_DNA"/>
</dbReference>
<name>A0A3S3UMH0_9PROT</name>
<keyword evidence="4" id="KW-1185">Reference proteome</keyword>
<dbReference type="SUPFAM" id="SSF51206">
    <property type="entry name" value="cAMP-binding domain-like"/>
    <property type="match status" value="1"/>
</dbReference>
<dbReference type="CDD" id="cd00038">
    <property type="entry name" value="CAP_ED"/>
    <property type="match status" value="1"/>
</dbReference>
<dbReference type="InterPro" id="IPR014710">
    <property type="entry name" value="RmlC-like_jellyroll"/>
</dbReference>
<protein>
    <submittedName>
        <fullName evidence="3">Cyclic nucleotide-binding domain-containing protein</fullName>
    </submittedName>
</protein>
<sequence length="614" mass="65871">MSSSFEVQVQLEGRWQTREIADEKEFALDRGTALAEEAQCDAVRVIESAPKPDGTIVEKTVFEKKVARKKATPVTAQQVDSAPLCETVEQVFQLEARLTAGRILRGYLDEEGLTVSELMTDPGLLGLLARHETILTQSVGVASSVQAKLYDLPQRQRADVLYALFDDVKNMAAALAGTLPAFKTVLAEEGIDGLVSGVAALPEEQRYAMSIAALASLTREEGEPASKMEKLLDLIPPKQPLPTPAHKLLDEMLSEILDSGDGVRAVLGHQSDLASAVMVVSGLVSGKLNPSAKAPTVQGRLHSVFRIHPFPACRGALNRWISLALNSLAPLTREGGEQEQSALVDVLASMLMDDGLTGGPTTSAAITQRARSVLISDPSNQRVEDAIDALLQLIPAKSAKVGYLADVSTTEDVGAVTSSAILEKLADIMRDIRSLGDLAPPGATRREAEDIQQRLISKIDAAPLPDEIKQGFSAKIETLRPGGGRSIAMSPSTPKPGDKQRKVKAGDVIFKEGMPGEEAFMIRKGAVDITVSFEGKTITIASLGPGEIFGEMALIDNLPRAAGAVAAVDSELLVVRSPPFRRRLDALSENDPILRHLIDIYVSRLRTTIRKLNE</sequence>
<reference evidence="4" key="1">
    <citation type="submission" date="2019-01" db="EMBL/GenBank/DDBJ databases">
        <title>Gri0909 isolated from a small marine red alga.</title>
        <authorList>
            <person name="Kim J."/>
            <person name="Jeong S.E."/>
            <person name="Jeon C.O."/>
        </authorList>
    </citation>
    <scope>NUCLEOTIDE SEQUENCE [LARGE SCALE GENOMIC DNA]</scope>
    <source>
        <strain evidence="4">Gri0909</strain>
    </source>
</reference>
<feature type="region of interest" description="Disordered" evidence="1">
    <location>
        <begin position="483"/>
        <end position="502"/>
    </location>
</feature>
<evidence type="ECO:0000313" key="3">
    <source>
        <dbReference type="EMBL" id="RVU34982.1"/>
    </source>
</evidence>
<dbReference type="PROSITE" id="PS50042">
    <property type="entry name" value="CNMP_BINDING_3"/>
    <property type="match status" value="1"/>
</dbReference>
<dbReference type="Gene3D" id="2.60.120.10">
    <property type="entry name" value="Jelly Rolls"/>
    <property type="match status" value="1"/>
</dbReference>
<dbReference type="PROSITE" id="PS00889">
    <property type="entry name" value="CNMP_BINDING_2"/>
    <property type="match status" value="1"/>
</dbReference>
<dbReference type="GO" id="GO:0003700">
    <property type="term" value="F:DNA-binding transcription factor activity"/>
    <property type="evidence" value="ECO:0007669"/>
    <property type="project" value="TreeGrafter"/>
</dbReference>
<dbReference type="Pfam" id="PF00027">
    <property type="entry name" value="cNMP_binding"/>
    <property type="match status" value="1"/>
</dbReference>
<gene>
    <name evidence="3" type="ORF">EOI86_19300</name>
</gene>
<proteinExistence type="predicted"/>
<organism evidence="3 4">
    <name type="scientific">Hwanghaeella grinnelliae</name>
    <dbReference type="NCBI Taxonomy" id="2500179"/>
    <lineage>
        <taxon>Bacteria</taxon>
        <taxon>Pseudomonadati</taxon>
        <taxon>Pseudomonadota</taxon>
        <taxon>Alphaproteobacteria</taxon>
        <taxon>Rhodospirillales</taxon>
        <taxon>Rhodospirillaceae</taxon>
        <taxon>Hwanghaeella</taxon>
    </lineage>
</organism>
<dbReference type="RefSeq" id="WP_127767303.1">
    <property type="nucleotide sequence ID" value="NZ_SADE01000003.1"/>
</dbReference>
<dbReference type="OrthoDB" id="7351144at2"/>
<dbReference type="GO" id="GO:0005829">
    <property type="term" value="C:cytosol"/>
    <property type="evidence" value="ECO:0007669"/>
    <property type="project" value="TreeGrafter"/>
</dbReference>
<evidence type="ECO:0000256" key="1">
    <source>
        <dbReference type="SAM" id="MobiDB-lite"/>
    </source>
</evidence>
<feature type="domain" description="Cyclic nucleotide-binding" evidence="2">
    <location>
        <begin position="501"/>
        <end position="584"/>
    </location>
</feature>
<evidence type="ECO:0000259" key="2">
    <source>
        <dbReference type="PROSITE" id="PS50042"/>
    </source>
</evidence>
<comment type="caution">
    <text evidence="3">The sequence shown here is derived from an EMBL/GenBank/DDBJ whole genome shotgun (WGS) entry which is preliminary data.</text>
</comment>
<evidence type="ECO:0000313" key="4">
    <source>
        <dbReference type="Proteomes" id="UP000287447"/>
    </source>
</evidence>
<dbReference type="PANTHER" id="PTHR24567">
    <property type="entry name" value="CRP FAMILY TRANSCRIPTIONAL REGULATORY PROTEIN"/>
    <property type="match status" value="1"/>
</dbReference>
<dbReference type="PANTHER" id="PTHR24567:SF74">
    <property type="entry name" value="HTH-TYPE TRANSCRIPTIONAL REGULATOR ARCR"/>
    <property type="match status" value="1"/>
</dbReference>
<dbReference type="InterPro" id="IPR018490">
    <property type="entry name" value="cNMP-bd_dom_sf"/>
</dbReference>
<dbReference type="Proteomes" id="UP000287447">
    <property type="component" value="Unassembled WGS sequence"/>
</dbReference>
<dbReference type="AlphaFoldDB" id="A0A3S3UMH0"/>
<dbReference type="PRINTS" id="PR00103">
    <property type="entry name" value="CAMPKINASE"/>
</dbReference>